<dbReference type="Pfam" id="PF09551">
    <property type="entry name" value="Spore_II_R"/>
    <property type="match status" value="1"/>
</dbReference>
<dbReference type="OrthoDB" id="9793324at2"/>
<organism evidence="1 2">
    <name type="scientific">Thermoactinomyces daqus</name>
    <dbReference type="NCBI Taxonomy" id="1329516"/>
    <lineage>
        <taxon>Bacteria</taxon>
        <taxon>Bacillati</taxon>
        <taxon>Bacillota</taxon>
        <taxon>Bacilli</taxon>
        <taxon>Bacillales</taxon>
        <taxon>Thermoactinomycetaceae</taxon>
        <taxon>Thermoactinomyces</taxon>
    </lineage>
</organism>
<evidence type="ECO:0000313" key="2">
    <source>
        <dbReference type="Proteomes" id="UP000530514"/>
    </source>
</evidence>
<accession>A0A7W1X878</accession>
<sequence>MLFSAVFAWVFAYVAEGSGPEAGAVSPSAPEIPKQAIRLRILANSDSVGDQWLKRRVRDAIVREIGTWALKPKNIEEARRAIRERLPLLRRIAEQTVHHYGYSYPVKVDFGQVPFPTKLYGNKIYPAGNYEALRITIGKGLGSNWWCVLFPPLCFIDMSNGDAIDGKETTQTLSASAAQDVYVEMNGQAREKSSAEGKLQVRFLLLDQLAKWWHW</sequence>
<reference evidence="1 2" key="1">
    <citation type="submission" date="2020-07" db="EMBL/GenBank/DDBJ databases">
        <authorList>
            <person name="Feng H."/>
        </authorList>
    </citation>
    <scope>NUCLEOTIDE SEQUENCE [LARGE SCALE GENOMIC DNA]</scope>
    <source>
        <strain evidence="2">s-11</strain>
    </source>
</reference>
<dbReference type="InterPro" id="IPR014202">
    <property type="entry name" value="Spore_II_R"/>
</dbReference>
<evidence type="ECO:0000313" key="1">
    <source>
        <dbReference type="EMBL" id="MBA4541852.1"/>
    </source>
</evidence>
<dbReference type="NCBIfam" id="TIGR02837">
    <property type="entry name" value="spore_II_R"/>
    <property type="match status" value="1"/>
</dbReference>
<keyword evidence="2" id="KW-1185">Reference proteome</keyword>
<name>A0A7W1X878_9BACL</name>
<dbReference type="EMBL" id="JACEIP010000003">
    <property type="protein sequence ID" value="MBA4541852.1"/>
    <property type="molecule type" value="Genomic_DNA"/>
</dbReference>
<dbReference type="AlphaFoldDB" id="A0A7W1X878"/>
<comment type="caution">
    <text evidence="1">The sequence shown here is derived from an EMBL/GenBank/DDBJ whole genome shotgun (WGS) entry which is preliminary data.</text>
</comment>
<dbReference type="Proteomes" id="UP000530514">
    <property type="component" value="Unassembled WGS sequence"/>
</dbReference>
<proteinExistence type="predicted"/>
<gene>
    <name evidence="1" type="primary">spoIIR</name>
    <name evidence="1" type="ORF">H1164_02900</name>
</gene>
<protein>
    <submittedName>
        <fullName evidence="1">Stage II sporulation protein R</fullName>
    </submittedName>
</protein>